<dbReference type="InterPro" id="IPR011893">
    <property type="entry name" value="Selenoprotein_Rdx-typ"/>
</dbReference>
<dbReference type="GeneID" id="27418012"/>
<evidence type="ECO:0008006" key="4">
    <source>
        <dbReference type="Google" id="ProtNLM"/>
    </source>
</evidence>
<evidence type="ECO:0000313" key="2">
    <source>
        <dbReference type="EMBL" id="EST08129.1"/>
    </source>
</evidence>
<proteinExistence type="predicted"/>
<dbReference type="NCBIfam" id="TIGR02174">
    <property type="entry name" value="CXXU_selWTH"/>
    <property type="match status" value="1"/>
</dbReference>
<dbReference type="PANTHER" id="PTHR36417:SF2">
    <property type="entry name" value="SELENOPROTEIN DOMAIN PROTEIN (AFU_ORTHOLOGUE AFUA_1G05220)"/>
    <property type="match status" value="1"/>
</dbReference>
<keyword evidence="3" id="KW-1185">Reference proteome</keyword>
<dbReference type="PANTHER" id="PTHR36417">
    <property type="entry name" value="SELENOPROTEIN DOMAIN PROTEIN (AFU_ORTHOLOGUE AFUA_1G05220)"/>
    <property type="match status" value="1"/>
</dbReference>
<gene>
    <name evidence="2" type="ORF">PSEUBRA_SCAF18g04694</name>
</gene>
<dbReference type="AlphaFoldDB" id="V5EZ74"/>
<evidence type="ECO:0000313" key="3">
    <source>
        <dbReference type="Proteomes" id="UP000019377"/>
    </source>
</evidence>
<protein>
    <recommendedName>
        <fullName evidence="4">Selenoprotein W-related protein</fullName>
    </recommendedName>
</protein>
<keyword evidence="1" id="KW-0676">Redox-active center</keyword>
<evidence type="ECO:0000256" key="1">
    <source>
        <dbReference type="ARBA" id="ARBA00023284"/>
    </source>
</evidence>
<sequence>MPTPLVVLEYCQRCKFGLRANWIQQELLSTFAPIPPAQQANSNSASIASVLLIPKVDDASSGRFRVWIHASSNQGSGLQLVWDRKVQAGFPEMKVLKQKIRDHVNPDFGLGHSDKK</sequence>
<dbReference type="HOGENOM" id="CLU_068510_3_2_1"/>
<dbReference type="Proteomes" id="UP000019377">
    <property type="component" value="Unassembled WGS sequence"/>
</dbReference>
<dbReference type="eggNOG" id="ENOG502S6UH">
    <property type="taxonomic scope" value="Eukaryota"/>
</dbReference>
<dbReference type="SUPFAM" id="SSF52833">
    <property type="entry name" value="Thioredoxin-like"/>
    <property type="match status" value="1"/>
</dbReference>
<dbReference type="Pfam" id="PF10262">
    <property type="entry name" value="Rdx"/>
    <property type="match status" value="1"/>
</dbReference>
<name>V5EZ74_KALBG</name>
<dbReference type="OMA" id="EYCTQCR"/>
<accession>V5EZ74</accession>
<dbReference type="OrthoDB" id="60822at2759"/>
<dbReference type="InterPro" id="IPR036249">
    <property type="entry name" value="Thioredoxin-like_sf"/>
</dbReference>
<dbReference type="Gene3D" id="3.40.30.10">
    <property type="entry name" value="Glutaredoxin"/>
    <property type="match status" value="1"/>
</dbReference>
<dbReference type="EMBL" id="KI545860">
    <property type="protein sequence ID" value="EST08129.1"/>
    <property type="molecule type" value="Genomic_DNA"/>
</dbReference>
<organism evidence="2 3">
    <name type="scientific">Kalmanozyma brasiliensis (strain GHG001)</name>
    <name type="common">Yeast</name>
    <name type="synonym">Pseudozyma brasiliensis</name>
    <dbReference type="NCBI Taxonomy" id="1365824"/>
    <lineage>
        <taxon>Eukaryota</taxon>
        <taxon>Fungi</taxon>
        <taxon>Dikarya</taxon>
        <taxon>Basidiomycota</taxon>
        <taxon>Ustilaginomycotina</taxon>
        <taxon>Ustilaginomycetes</taxon>
        <taxon>Ustilaginales</taxon>
        <taxon>Ustilaginaceae</taxon>
        <taxon>Kalmanozyma</taxon>
    </lineage>
</organism>
<reference evidence="3" key="1">
    <citation type="journal article" date="2013" name="Genome Announc.">
        <title>Draft genome sequence of Pseudozyma brasiliensis sp. nov. strain GHG001, a high producer of endo-1,4-xylanase isolated from an insect pest of sugarcane.</title>
        <authorList>
            <person name="Oliveira J.V.D.C."/>
            <person name="dos Santos R.A.C."/>
            <person name="Borges T.A."/>
            <person name="Riano-Pachon D.M."/>
            <person name="Goldman G.H."/>
        </authorList>
    </citation>
    <scope>NUCLEOTIDE SEQUENCE [LARGE SCALE GENOMIC DNA]</scope>
    <source>
        <strain evidence="3">GHG001</strain>
    </source>
</reference>